<keyword evidence="1" id="KW-1133">Transmembrane helix</keyword>
<evidence type="ECO:0000313" key="2">
    <source>
        <dbReference type="EMBL" id="QHT18122.1"/>
    </source>
</evidence>
<evidence type="ECO:0000256" key="1">
    <source>
        <dbReference type="SAM" id="Phobius"/>
    </source>
</evidence>
<keyword evidence="1" id="KW-0472">Membrane</keyword>
<dbReference type="EMBL" id="MN739648">
    <property type="protein sequence ID" value="QHT18122.1"/>
    <property type="molecule type" value="Genomic_DNA"/>
</dbReference>
<accession>A0A6C0DP70</accession>
<protein>
    <submittedName>
        <fullName evidence="2">Uncharacterized protein</fullName>
    </submittedName>
</protein>
<name>A0A6C0DP70_9ZZZZ</name>
<sequence>MEETVLSYISFGGFFIVDIVAIPYYFLEDAYCRAQHKHKKWCKPPTLY</sequence>
<reference evidence="2" key="1">
    <citation type="journal article" date="2020" name="Nature">
        <title>Giant virus diversity and host interactions through global metagenomics.</title>
        <authorList>
            <person name="Schulz F."/>
            <person name="Roux S."/>
            <person name="Paez-Espino D."/>
            <person name="Jungbluth S."/>
            <person name="Walsh D.A."/>
            <person name="Denef V.J."/>
            <person name="McMahon K.D."/>
            <person name="Konstantinidis K.T."/>
            <person name="Eloe-Fadrosh E.A."/>
            <person name="Kyrpides N.C."/>
            <person name="Woyke T."/>
        </authorList>
    </citation>
    <scope>NUCLEOTIDE SEQUENCE</scope>
    <source>
        <strain evidence="2">GVMAG-M-3300023174-3</strain>
    </source>
</reference>
<feature type="transmembrane region" description="Helical" evidence="1">
    <location>
        <begin position="6"/>
        <end position="27"/>
    </location>
</feature>
<organism evidence="2">
    <name type="scientific">viral metagenome</name>
    <dbReference type="NCBI Taxonomy" id="1070528"/>
    <lineage>
        <taxon>unclassified sequences</taxon>
        <taxon>metagenomes</taxon>
        <taxon>organismal metagenomes</taxon>
    </lineage>
</organism>
<keyword evidence="1" id="KW-0812">Transmembrane</keyword>
<dbReference type="AlphaFoldDB" id="A0A6C0DP70"/>
<proteinExistence type="predicted"/>